<dbReference type="EMBL" id="BAABKQ010000001">
    <property type="protein sequence ID" value="GAA4814898.1"/>
    <property type="molecule type" value="Genomic_DNA"/>
</dbReference>
<evidence type="ECO:0000313" key="1">
    <source>
        <dbReference type="EMBL" id="GAA4814898.1"/>
    </source>
</evidence>
<protein>
    <submittedName>
        <fullName evidence="1">Uncharacterized protein</fullName>
    </submittedName>
</protein>
<dbReference type="Proteomes" id="UP001500839">
    <property type="component" value="Unassembled WGS sequence"/>
</dbReference>
<proteinExistence type="predicted"/>
<keyword evidence="2" id="KW-1185">Reference proteome</keyword>
<accession>A0ABP9CPJ2</accession>
<comment type="caution">
    <text evidence="1">The sequence shown here is derived from an EMBL/GenBank/DDBJ whole genome shotgun (WGS) entry which is preliminary data.</text>
</comment>
<gene>
    <name evidence="1" type="ORF">GCM10023353_20440</name>
</gene>
<reference evidence="2" key="1">
    <citation type="journal article" date="2019" name="Int. J. Syst. Evol. Microbiol.">
        <title>The Global Catalogue of Microorganisms (GCM) 10K type strain sequencing project: providing services to taxonomists for standard genome sequencing and annotation.</title>
        <authorList>
            <consortium name="The Broad Institute Genomics Platform"/>
            <consortium name="The Broad Institute Genome Sequencing Center for Infectious Disease"/>
            <person name="Wu L."/>
            <person name="Ma J."/>
        </authorList>
    </citation>
    <scope>NUCLEOTIDE SEQUENCE [LARGE SCALE GENOMIC DNA]</scope>
    <source>
        <strain evidence="2">JCM 18542</strain>
    </source>
</reference>
<dbReference type="Gene3D" id="3.30.70.100">
    <property type="match status" value="1"/>
</dbReference>
<organism evidence="1 2">
    <name type="scientific">Tomitella cavernea</name>
    <dbReference type="NCBI Taxonomy" id="1387982"/>
    <lineage>
        <taxon>Bacteria</taxon>
        <taxon>Bacillati</taxon>
        <taxon>Actinomycetota</taxon>
        <taxon>Actinomycetes</taxon>
        <taxon>Mycobacteriales</taxon>
        <taxon>Tomitella</taxon>
    </lineage>
</organism>
<evidence type="ECO:0000313" key="2">
    <source>
        <dbReference type="Proteomes" id="UP001500839"/>
    </source>
</evidence>
<name>A0ABP9CPJ2_9ACTN</name>
<sequence length="77" mass="8528">MSAASVGVYEAMRGLCRVYRVADARTGRVGGVYVWADEEHREANLGSPTVAQIPEVYAVHGDVEIRRFRIDASMSDR</sequence>